<organism evidence="2 3">
    <name type="scientific">Gryllotalpicola reticulitermitis</name>
    <dbReference type="NCBI Taxonomy" id="1184153"/>
    <lineage>
        <taxon>Bacteria</taxon>
        <taxon>Bacillati</taxon>
        <taxon>Actinomycetota</taxon>
        <taxon>Actinomycetes</taxon>
        <taxon>Micrococcales</taxon>
        <taxon>Microbacteriaceae</taxon>
        <taxon>Gryllotalpicola</taxon>
    </lineage>
</organism>
<evidence type="ECO:0000313" key="3">
    <source>
        <dbReference type="Proteomes" id="UP001595900"/>
    </source>
</evidence>
<keyword evidence="1" id="KW-0472">Membrane</keyword>
<evidence type="ECO:0000313" key="2">
    <source>
        <dbReference type="EMBL" id="MFC4244751.1"/>
    </source>
</evidence>
<reference evidence="3" key="1">
    <citation type="journal article" date="2019" name="Int. J. Syst. Evol. Microbiol.">
        <title>The Global Catalogue of Microorganisms (GCM) 10K type strain sequencing project: providing services to taxonomists for standard genome sequencing and annotation.</title>
        <authorList>
            <consortium name="The Broad Institute Genomics Platform"/>
            <consortium name="The Broad Institute Genome Sequencing Center for Infectious Disease"/>
            <person name="Wu L."/>
            <person name="Ma J."/>
        </authorList>
    </citation>
    <scope>NUCLEOTIDE SEQUENCE [LARGE SCALE GENOMIC DNA]</scope>
    <source>
        <strain evidence="3">CGMCC 1.10363</strain>
    </source>
</reference>
<name>A0ABV8Q8Q4_9MICO</name>
<keyword evidence="3" id="KW-1185">Reference proteome</keyword>
<protein>
    <submittedName>
        <fullName evidence="2">Uncharacterized protein</fullName>
    </submittedName>
</protein>
<proteinExistence type="predicted"/>
<gene>
    <name evidence="2" type="ORF">ACFOYW_15360</name>
</gene>
<sequence>MSTPDVVTSLFDAATTNLQSELVSVGTIGVGIGVVIFAIGFGWRWVKSLIS</sequence>
<comment type="caution">
    <text evidence="2">The sequence shown here is derived from an EMBL/GenBank/DDBJ whole genome shotgun (WGS) entry which is preliminary data.</text>
</comment>
<dbReference type="RefSeq" id="WP_390230788.1">
    <property type="nucleotide sequence ID" value="NZ_JBHSCN010000006.1"/>
</dbReference>
<feature type="transmembrane region" description="Helical" evidence="1">
    <location>
        <begin position="22"/>
        <end position="46"/>
    </location>
</feature>
<evidence type="ECO:0000256" key="1">
    <source>
        <dbReference type="SAM" id="Phobius"/>
    </source>
</evidence>
<keyword evidence="1" id="KW-0812">Transmembrane</keyword>
<dbReference type="Proteomes" id="UP001595900">
    <property type="component" value="Unassembled WGS sequence"/>
</dbReference>
<keyword evidence="1" id="KW-1133">Transmembrane helix</keyword>
<dbReference type="EMBL" id="JBHSCN010000006">
    <property type="protein sequence ID" value="MFC4244751.1"/>
    <property type="molecule type" value="Genomic_DNA"/>
</dbReference>
<accession>A0ABV8Q8Q4</accession>